<sequence length="1077" mass="119084">GAEPPPEKKLRTPTLGKYAGTVLGSILEGDAFPGSPVEIQPMHYGEFLMHDESPHTLRFNDFFRSGGRHRLLEAVALACPGAVEGDAIVSKLPMKLAALASSEVGPMKLLQIRTEYAMLLRIKDNRRHGAISYCMVSGEQPNPLQLIDRCTGENCRQCLNNASGAPLRTKAFEQRFRGTCLDRAPTNAKTERGVRVMDAPLDQHLNLDCSAHVSMTIKSHLFSALKPTIVGMKRCAASLRALGSMMYFRKMFKIVVKPLIDIKYGECPPDATLHRMRCIRLFSTSLQCSVPKLVARHMFPNGDWRERATIPVHVSGTAEDYTAAQIQERKALIVEGLCYAFCSRAPDNFAEHHWTGHTECTCAFGMLEACNGILRHVYEAWASSKGTRRRRGAAGVDGGPAAAAAPAGAAAPEAGAGGQLVPYVPPAAGPAEAGRTPAQAQEEQNSVDRQIALDWILSEPSFDLMLMRLALTILAPLDHVGLTMSGEAWESEQRHKVSQALAGGLPMADAMAQRQFRITVAARGAAEASALSKLRYMFDEDEFWTILPPKYHNERCACKVFKLFSRLGALIEELWASGNRSADVALFRLTHEPHRLAEVRACRHRDYCLYGTFGRQFLDSNLDVDDEKEIIVRLAFVAMMVRTSMAPVEAGWAYVRRLCKRLGCQTHQQELGYISACWVMSRFRSLLDHDLTLQSKSQLPARVMRQRDGDEGDGGDNEEEPSLGWCGPWRAFVAESDVGMFRDFHELGARYREIKANDPVAFAALQASGEQAAARRRAGDQRPFGPTKRDLDREALVNRQEARRKQMEDRLSGRLDDDDGDFRVDMAEAIAQGGGSFEASLQAAREDARWFGRLKAEDERQMKTDLLNYSVQQSGELGRAMFGAARETAPLIGQLGTVPSAMEGLSHMCYQSQAAARATCVAALVASARTADGKTAMPLLGADWGRKHSMKMHATAEPIKKETAAEKRQWRCARAGVHLCGVGGGRTWAFRNSILRFLKVRCPKESTMRKMLVDGGLIMCVLRVPAEPADHGAPLNFEADGVVCSYFHLAVHYRNPYRPTLQTMVRLRWDGEDAHLK</sequence>
<name>A0ABN9RPM5_9DINO</name>
<reference evidence="2" key="1">
    <citation type="submission" date="2023-10" db="EMBL/GenBank/DDBJ databases">
        <authorList>
            <person name="Chen Y."/>
            <person name="Shah S."/>
            <person name="Dougan E. K."/>
            <person name="Thang M."/>
            <person name="Chan C."/>
        </authorList>
    </citation>
    <scope>NUCLEOTIDE SEQUENCE [LARGE SCALE GENOMIC DNA]</scope>
</reference>
<accession>A0ABN9RPM5</accession>
<feature type="compositionally biased region" description="Acidic residues" evidence="1">
    <location>
        <begin position="710"/>
        <end position="721"/>
    </location>
</feature>
<feature type="region of interest" description="Disordered" evidence="1">
    <location>
        <begin position="426"/>
        <end position="445"/>
    </location>
</feature>
<proteinExistence type="predicted"/>
<organism evidence="2 3">
    <name type="scientific">Prorocentrum cordatum</name>
    <dbReference type="NCBI Taxonomy" id="2364126"/>
    <lineage>
        <taxon>Eukaryota</taxon>
        <taxon>Sar</taxon>
        <taxon>Alveolata</taxon>
        <taxon>Dinophyceae</taxon>
        <taxon>Prorocentrales</taxon>
        <taxon>Prorocentraceae</taxon>
        <taxon>Prorocentrum</taxon>
    </lineage>
</organism>
<dbReference type="Proteomes" id="UP001189429">
    <property type="component" value="Unassembled WGS sequence"/>
</dbReference>
<protein>
    <submittedName>
        <fullName evidence="2">Uncharacterized protein</fullName>
    </submittedName>
</protein>
<evidence type="ECO:0000313" key="3">
    <source>
        <dbReference type="Proteomes" id="UP001189429"/>
    </source>
</evidence>
<feature type="non-terminal residue" evidence="2">
    <location>
        <position position="1"/>
    </location>
</feature>
<gene>
    <name evidence="2" type="ORF">PCOR1329_LOCUS22044</name>
</gene>
<evidence type="ECO:0000313" key="2">
    <source>
        <dbReference type="EMBL" id="CAK0820296.1"/>
    </source>
</evidence>
<evidence type="ECO:0000256" key="1">
    <source>
        <dbReference type="SAM" id="MobiDB-lite"/>
    </source>
</evidence>
<comment type="caution">
    <text evidence="2">The sequence shown here is derived from an EMBL/GenBank/DDBJ whole genome shotgun (WGS) entry which is preliminary data.</text>
</comment>
<feature type="region of interest" description="Disordered" evidence="1">
    <location>
        <begin position="702"/>
        <end position="721"/>
    </location>
</feature>
<dbReference type="EMBL" id="CAUYUJ010007318">
    <property type="protein sequence ID" value="CAK0820296.1"/>
    <property type="molecule type" value="Genomic_DNA"/>
</dbReference>
<keyword evidence="3" id="KW-1185">Reference proteome</keyword>
<feature type="non-terminal residue" evidence="2">
    <location>
        <position position="1077"/>
    </location>
</feature>